<protein>
    <submittedName>
        <fullName evidence="1">Uncharacterized protein</fullName>
    </submittedName>
</protein>
<proteinExistence type="predicted"/>
<dbReference type="AlphaFoldDB" id="A0A388LEA6"/>
<dbReference type="Proteomes" id="UP000265515">
    <property type="component" value="Unassembled WGS sequence"/>
</dbReference>
<comment type="caution">
    <text evidence="1">The sequence shown here is derived from an EMBL/GenBank/DDBJ whole genome shotgun (WGS) entry which is preliminary data.</text>
</comment>
<dbReference type="Gramene" id="GBG80640">
    <property type="protein sequence ID" value="GBG80640"/>
    <property type="gene ID" value="CBR_g31100"/>
</dbReference>
<reference evidence="1 2" key="1">
    <citation type="journal article" date="2018" name="Cell">
        <title>The Chara Genome: Secondary Complexity and Implications for Plant Terrestrialization.</title>
        <authorList>
            <person name="Nishiyama T."/>
            <person name="Sakayama H."/>
            <person name="Vries J.D."/>
            <person name="Buschmann H."/>
            <person name="Saint-Marcoux D."/>
            <person name="Ullrich K.K."/>
            <person name="Haas F.B."/>
            <person name="Vanderstraeten L."/>
            <person name="Becker D."/>
            <person name="Lang D."/>
            <person name="Vosolsobe S."/>
            <person name="Rombauts S."/>
            <person name="Wilhelmsson P.K.I."/>
            <person name="Janitza P."/>
            <person name="Kern R."/>
            <person name="Heyl A."/>
            <person name="Rumpler F."/>
            <person name="Villalobos L.I.A.C."/>
            <person name="Clay J.M."/>
            <person name="Skokan R."/>
            <person name="Toyoda A."/>
            <person name="Suzuki Y."/>
            <person name="Kagoshima H."/>
            <person name="Schijlen E."/>
            <person name="Tajeshwar N."/>
            <person name="Catarino B."/>
            <person name="Hetherington A.J."/>
            <person name="Saltykova A."/>
            <person name="Bonnot C."/>
            <person name="Breuninger H."/>
            <person name="Symeonidi A."/>
            <person name="Radhakrishnan G.V."/>
            <person name="Van Nieuwerburgh F."/>
            <person name="Deforce D."/>
            <person name="Chang C."/>
            <person name="Karol K.G."/>
            <person name="Hedrich R."/>
            <person name="Ulvskov P."/>
            <person name="Glockner G."/>
            <person name="Delwiche C.F."/>
            <person name="Petrasek J."/>
            <person name="Van de Peer Y."/>
            <person name="Friml J."/>
            <person name="Beilby M."/>
            <person name="Dolan L."/>
            <person name="Kohara Y."/>
            <person name="Sugano S."/>
            <person name="Fujiyama A."/>
            <person name="Delaux P.-M."/>
            <person name="Quint M."/>
            <person name="TheiBen G."/>
            <person name="Hagemann M."/>
            <person name="Harholt J."/>
            <person name="Dunand C."/>
            <person name="Zachgo S."/>
            <person name="Langdale J."/>
            <person name="Maumus F."/>
            <person name="Straeten D.V.D."/>
            <person name="Gould S.B."/>
            <person name="Rensing S.A."/>
        </authorList>
    </citation>
    <scope>NUCLEOTIDE SEQUENCE [LARGE SCALE GENOMIC DNA]</scope>
    <source>
        <strain evidence="1 2">S276</strain>
    </source>
</reference>
<keyword evidence="2" id="KW-1185">Reference proteome</keyword>
<gene>
    <name evidence="1" type="ORF">CBR_g31100</name>
</gene>
<organism evidence="1 2">
    <name type="scientific">Chara braunii</name>
    <name type="common">Braun's stonewort</name>
    <dbReference type="NCBI Taxonomy" id="69332"/>
    <lineage>
        <taxon>Eukaryota</taxon>
        <taxon>Viridiplantae</taxon>
        <taxon>Streptophyta</taxon>
        <taxon>Charophyceae</taxon>
        <taxon>Charales</taxon>
        <taxon>Characeae</taxon>
        <taxon>Chara</taxon>
    </lineage>
</organism>
<evidence type="ECO:0000313" key="2">
    <source>
        <dbReference type="Proteomes" id="UP000265515"/>
    </source>
</evidence>
<sequence>MPMCFIRHNMVEEWRKNRGSLCVKREMGLRTQLHCLNEDTMSAHRCVFCCCIPFAFSQTVLQYSCGIQSQLRPGAASMHHLADEVANEQHRLSGGRSRLSVWQRDGITNATSLFE</sequence>
<name>A0A388LEA6_CHABU</name>
<accession>A0A388LEA6</accession>
<dbReference type="EMBL" id="BFEA01000352">
    <property type="protein sequence ID" value="GBG80640.1"/>
    <property type="molecule type" value="Genomic_DNA"/>
</dbReference>
<evidence type="ECO:0000313" key="1">
    <source>
        <dbReference type="EMBL" id="GBG80640.1"/>
    </source>
</evidence>